<comment type="similarity">
    <text evidence="2 10">Belongs to the G-protein coupled receptor 1 family.</text>
</comment>
<dbReference type="Gene3D" id="1.20.1070.10">
    <property type="entry name" value="Rhodopsin 7-helix transmembrane proteins"/>
    <property type="match status" value="1"/>
</dbReference>
<dbReference type="GO" id="GO:0071880">
    <property type="term" value="P:adenylate cyclase-activating adrenergic receptor signaling pathway"/>
    <property type="evidence" value="ECO:0007669"/>
    <property type="project" value="TreeGrafter"/>
</dbReference>
<dbReference type="PRINTS" id="PR00237">
    <property type="entry name" value="GPCRRHODOPSN"/>
</dbReference>
<keyword evidence="14" id="KW-1185">Reference proteome</keyword>
<dbReference type="InterPro" id="IPR000276">
    <property type="entry name" value="GPCR_Rhodpsn"/>
</dbReference>
<comment type="subcellular location">
    <subcellularLocation>
        <location evidence="1">Cell membrane</location>
        <topology evidence="1">Multi-pass membrane protein</topology>
    </subcellularLocation>
</comment>
<evidence type="ECO:0000256" key="4">
    <source>
        <dbReference type="ARBA" id="ARBA00022692"/>
    </source>
</evidence>
<dbReference type="CDD" id="cd15331">
    <property type="entry name" value="7tmA_5-HT1A_invertebrates"/>
    <property type="match status" value="1"/>
</dbReference>
<feature type="transmembrane region" description="Helical" evidence="11">
    <location>
        <begin position="137"/>
        <end position="158"/>
    </location>
</feature>
<evidence type="ECO:0000256" key="11">
    <source>
        <dbReference type="SAM" id="Phobius"/>
    </source>
</evidence>
<feature type="domain" description="G-protein coupled receptors family 1 profile" evidence="12">
    <location>
        <begin position="78"/>
        <end position="366"/>
    </location>
</feature>
<dbReference type="GO" id="GO:0005886">
    <property type="term" value="C:plasma membrane"/>
    <property type="evidence" value="ECO:0007669"/>
    <property type="project" value="UniProtKB-SubCell"/>
</dbReference>
<keyword evidence="9 10" id="KW-0807">Transducer</keyword>
<feature type="transmembrane region" description="Helical" evidence="11">
    <location>
        <begin position="221"/>
        <end position="247"/>
    </location>
</feature>
<dbReference type="EMBL" id="BMAW01011419">
    <property type="protein sequence ID" value="GFT23734.1"/>
    <property type="molecule type" value="Genomic_DNA"/>
</dbReference>
<evidence type="ECO:0000256" key="8">
    <source>
        <dbReference type="ARBA" id="ARBA00023170"/>
    </source>
</evidence>
<feature type="transmembrane region" description="Helical" evidence="11">
    <location>
        <begin position="178"/>
        <end position="201"/>
    </location>
</feature>
<dbReference type="InterPro" id="IPR017452">
    <property type="entry name" value="GPCR_Rhodpsn_7TM"/>
</dbReference>
<gene>
    <name evidence="13" type="ORF">NPIL_668291</name>
</gene>
<protein>
    <submittedName>
        <fullName evidence="13">5-hydroxytryptamine receptor</fullName>
    </submittedName>
</protein>
<reference evidence="13" key="1">
    <citation type="submission" date="2020-08" db="EMBL/GenBank/DDBJ databases">
        <title>Multicomponent nature underlies the extraordinary mechanical properties of spider dragline silk.</title>
        <authorList>
            <person name="Kono N."/>
            <person name="Nakamura H."/>
            <person name="Mori M."/>
            <person name="Yoshida Y."/>
            <person name="Ohtoshi R."/>
            <person name="Malay A.D."/>
            <person name="Moran D.A.P."/>
            <person name="Tomita M."/>
            <person name="Numata K."/>
            <person name="Arakawa K."/>
        </authorList>
    </citation>
    <scope>NUCLEOTIDE SEQUENCE</scope>
</reference>
<evidence type="ECO:0000313" key="14">
    <source>
        <dbReference type="Proteomes" id="UP000887013"/>
    </source>
</evidence>
<keyword evidence="6 10" id="KW-0297">G-protein coupled receptor</keyword>
<dbReference type="SMART" id="SM01381">
    <property type="entry name" value="7TM_GPCR_Srsx"/>
    <property type="match status" value="1"/>
</dbReference>
<evidence type="ECO:0000256" key="9">
    <source>
        <dbReference type="ARBA" id="ARBA00023224"/>
    </source>
</evidence>
<evidence type="ECO:0000256" key="10">
    <source>
        <dbReference type="RuleBase" id="RU000688"/>
    </source>
</evidence>
<organism evidence="13 14">
    <name type="scientific">Nephila pilipes</name>
    <name type="common">Giant wood spider</name>
    <name type="synonym">Nephila maculata</name>
    <dbReference type="NCBI Taxonomy" id="299642"/>
    <lineage>
        <taxon>Eukaryota</taxon>
        <taxon>Metazoa</taxon>
        <taxon>Ecdysozoa</taxon>
        <taxon>Arthropoda</taxon>
        <taxon>Chelicerata</taxon>
        <taxon>Arachnida</taxon>
        <taxon>Araneae</taxon>
        <taxon>Araneomorphae</taxon>
        <taxon>Entelegynae</taxon>
        <taxon>Araneoidea</taxon>
        <taxon>Nephilidae</taxon>
        <taxon>Nephila</taxon>
    </lineage>
</organism>
<dbReference type="GO" id="GO:0043410">
    <property type="term" value="P:positive regulation of MAPK cascade"/>
    <property type="evidence" value="ECO:0007669"/>
    <property type="project" value="TreeGrafter"/>
</dbReference>
<evidence type="ECO:0000313" key="13">
    <source>
        <dbReference type="EMBL" id="GFT23734.1"/>
    </source>
</evidence>
<dbReference type="PANTHER" id="PTHR24248">
    <property type="entry name" value="ADRENERGIC RECEPTOR-RELATED G-PROTEIN COUPLED RECEPTOR"/>
    <property type="match status" value="1"/>
</dbReference>
<dbReference type="PROSITE" id="PS50262">
    <property type="entry name" value="G_PROTEIN_RECEP_F1_2"/>
    <property type="match status" value="1"/>
</dbReference>
<evidence type="ECO:0000256" key="2">
    <source>
        <dbReference type="ARBA" id="ARBA00010663"/>
    </source>
</evidence>
<keyword evidence="4 10" id="KW-0812">Transmembrane</keyword>
<dbReference type="OrthoDB" id="10034726at2759"/>
<feature type="transmembrane region" description="Helical" evidence="11">
    <location>
        <begin position="98"/>
        <end position="117"/>
    </location>
</feature>
<evidence type="ECO:0000256" key="3">
    <source>
        <dbReference type="ARBA" id="ARBA00022475"/>
    </source>
</evidence>
<keyword evidence="8 10" id="KW-0675">Receptor</keyword>
<dbReference type="PANTHER" id="PTHR24248:SF200">
    <property type="entry name" value="5-HYDROXYTRYPTAMINE RECEPTOR 1B-LIKE ISOFORM X1"/>
    <property type="match status" value="1"/>
</dbReference>
<keyword evidence="3" id="KW-1003">Cell membrane</keyword>
<accession>A0A8X6NPJ1</accession>
<feature type="transmembrane region" description="Helical" evidence="11">
    <location>
        <begin position="314"/>
        <end position="342"/>
    </location>
</feature>
<feature type="transmembrane region" description="Helical" evidence="11">
    <location>
        <begin position="58"/>
        <end position="86"/>
    </location>
</feature>
<dbReference type="AlphaFoldDB" id="A0A8X6NPJ1"/>
<evidence type="ECO:0000256" key="1">
    <source>
        <dbReference type="ARBA" id="ARBA00004651"/>
    </source>
</evidence>
<dbReference type="Pfam" id="PF00001">
    <property type="entry name" value="7tm_1"/>
    <property type="match status" value="1"/>
</dbReference>
<dbReference type="PROSITE" id="PS00237">
    <property type="entry name" value="G_PROTEIN_RECEP_F1_1"/>
    <property type="match status" value="1"/>
</dbReference>
<keyword evidence="5 11" id="KW-1133">Transmembrane helix</keyword>
<sequence length="405" mass="45747">MKEKTMETFTMDDGHHTFENWTNSSVGNKYNNLSAFLNEEDYQKSSIQSTVNVQEYDLVSVVCLTILLSVIIITTIAGNVFVLTAIVRERNLQTLSNYLVFSLAIADLMVACLVMPIGAQYEVMNQEWIFGSVMCEIWTSGDVLCCTASILHLVAIAIDRYCAVTNINYVQYRSAKKVGLMIVAVWCVSFIVSFAPILGWKDEEFLNRVQEDKKCLVSQDVAYQIFATCATFYVPLIIILILYWRIYQVVRKRIRHRPGHAIRPAALLPLVCAENVPNMAALNGSAKMTSGTKLRQKNRDNLESKRERKAAKTLAIITGVFVVCWLPFFVMALLMAICPTLIPDPRLFSLFLWLGYANSTLNPLIYTVFSPDFKKAFSKLFCGKSYPQRTRSSRQGCVSTVDTVF</sequence>
<name>A0A8X6NPJ1_NEPPI</name>
<dbReference type="FunFam" id="1.20.1070.10:FF:000375">
    <property type="entry name" value="5-hydroxytryptamine (serotonin) receptor 1Fa"/>
    <property type="match status" value="1"/>
</dbReference>
<evidence type="ECO:0000256" key="7">
    <source>
        <dbReference type="ARBA" id="ARBA00023136"/>
    </source>
</evidence>
<proteinExistence type="inferred from homology"/>
<feature type="transmembrane region" description="Helical" evidence="11">
    <location>
        <begin position="348"/>
        <end position="369"/>
    </location>
</feature>
<comment type="caution">
    <text evidence="13">The sequence shown here is derived from an EMBL/GenBank/DDBJ whole genome shotgun (WGS) entry which is preliminary data.</text>
</comment>
<evidence type="ECO:0000259" key="12">
    <source>
        <dbReference type="PROSITE" id="PS50262"/>
    </source>
</evidence>
<evidence type="ECO:0000256" key="6">
    <source>
        <dbReference type="ARBA" id="ARBA00023040"/>
    </source>
</evidence>
<dbReference type="SUPFAM" id="SSF81321">
    <property type="entry name" value="Family A G protein-coupled receptor-like"/>
    <property type="match status" value="1"/>
</dbReference>
<evidence type="ECO:0000256" key="5">
    <source>
        <dbReference type="ARBA" id="ARBA00022989"/>
    </source>
</evidence>
<dbReference type="GO" id="GO:0004930">
    <property type="term" value="F:G protein-coupled receptor activity"/>
    <property type="evidence" value="ECO:0007669"/>
    <property type="project" value="UniProtKB-KW"/>
</dbReference>
<keyword evidence="7 11" id="KW-0472">Membrane</keyword>
<dbReference type="Proteomes" id="UP000887013">
    <property type="component" value="Unassembled WGS sequence"/>
</dbReference>